<organism evidence="2 3">
    <name type="scientific">Enterococcus faecium</name>
    <name type="common">Streptococcus faecium</name>
    <dbReference type="NCBI Taxonomy" id="1352"/>
    <lineage>
        <taxon>Bacteria</taxon>
        <taxon>Bacillati</taxon>
        <taxon>Bacillota</taxon>
        <taxon>Bacilli</taxon>
        <taxon>Lactobacillales</taxon>
        <taxon>Enterococcaceae</taxon>
        <taxon>Enterococcus</taxon>
    </lineage>
</organism>
<dbReference type="InterPro" id="IPR021145">
    <property type="entry name" value="Portal_protein_SPP1_Gp6-like"/>
</dbReference>
<comment type="caution">
    <text evidence="2">The sequence shown here is derived from an EMBL/GenBank/DDBJ whole genome shotgun (WGS) entry which is preliminary data.</text>
</comment>
<feature type="compositionally biased region" description="Polar residues" evidence="1">
    <location>
        <begin position="459"/>
        <end position="473"/>
    </location>
</feature>
<accession>A0AB73Q600</accession>
<feature type="region of interest" description="Disordered" evidence="1">
    <location>
        <begin position="430"/>
        <end position="473"/>
    </location>
</feature>
<dbReference type="Proteomes" id="UP000194737">
    <property type="component" value="Unassembled WGS sequence"/>
</dbReference>
<dbReference type="NCBIfam" id="TIGR01538">
    <property type="entry name" value="portal_SPP1"/>
    <property type="match status" value="1"/>
</dbReference>
<dbReference type="EMBL" id="NGLB01000001">
    <property type="protein sequence ID" value="OTO00441.1"/>
    <property type="molecule type" value="Genomic_DNA"/>
</dbReference>
<protein>
    <submittedName>
        <fullName evidence="2">SPP1 family phage portal protein</fullName>
    </submittedName>
</protein>
<feature type="compositionally biased region" description="Basic and acidic residues" evidence="1">
    <location>
        <begin position="430"/>
        <end position="458"/>
    </location>
</feature>
<evidence type="ECO:0000313" key="2">
    <source>
        <dbReference type="EMBL" id="OTO00441.1"/>
    </source>
</evidence>
<dbReference type="RefSeq" id="WP_086324917.1">
    <property type="nucleotide sequence ID" value="NZ_NGLB01000001.1"/>
</dbReference>
<gene>
    <name evidence="2" type="ORF">A5804_001951</name>
</gene>
<name>A0AB73Q600_ENTFC</name>
<reference evidence="2 3" key="1">
    <citation type="submission" date="2017-05" db="EMBL/GenBank/DDBJ databases">
        <title>The Genome Sequence of Enterococcus faecium 6F2_DIV0138.</title>
        <authorList>
            <consortium name="The Broad Institute Genomics Platform"/>
            <consortium name="The Broad Institute Genomic Center for Infectious Diseases"/>
            <person name="Earl A."/>
            <person name="Manson A."/>
            <person name="Schwartman J."/>
            <person name="Gilmore M."/>
            <person name="Abouelleil A."/>
            <person name="Cao P."/>
            <person name="Chapman S."/>
            <person name="Cusick C."/>
            <person name="Shea T."/>
            <person name="Young S."/>
            <person name="Neafsey D."/>
            <person name="Nusbaum C."/>
            <person name="Birren B."/>
        </authorList>
    </citation>
    <scope>NUCLEOTIDE SEQUENCE [LARGE SCALE GENOMIC DNA]</scope>
    <source>
        <strain evidence="2 3">6F2_DIV0138</strain>
    </source>
</reference>
<dbReference type="AlphaFoldDB" id="A0AB73Q600"/>
<proteinExistence type="predicted"/>
<dbReference type="Pfam" id="PF05133">
    <property type="entry name" value="SPP1_portal"/>
    <property type="match status" value="1"/>
</dbReference>
<sequence>MRCYNPIDGNSIPKPFRVHPGTEVTQDLVNKFIQKHQINKRRYNYLMDMYDNRTDVFNLPDKEKYKPDNRLSIGYARYITDTFVGYFNGIPIHKQHEEETVNELIQLFDDDNDIEDEESELARLACIYGHSFEIMYQDDDSKTHVCYVDPTECFIVYDTTKEMNPVFAVHYVEDDEMKVFGTVYTETEMIDINGNVGGVTFGERETNIYDGIPVIEFILNDSRTGIFESVVSLINAMNKATSEKANDVDYFADAYLAITGMEVTEEDARKIRDNRIINAYGPDGAKIEIKFLDKPDSDATQEHLLDRLHKMIFQISMVADISDENFGATSGVALEHKYQAMNNLAHAFDRKFQSALRQRYKLLFSLTVNMPQHSADAYQQIEYTFKRNMPIDYLAQAQAATTTANLTSTETALKILDIVQDVPAELKRIEEEREKSAKSFDREGGFFNDSELKDEDHANATQSKCASDTKSGE</sequence>
<dbReference type="InterPro" id="IPR006428">
    <property type="entry name" value="Portal_SPP1-type"/>
</dbReference>
<evidence type="ECO:0000313" key="3">
    <source>
        <dbReference type="Proteomes" id="UP000194737"/>
    </source>
</evidence>
<evidence type="ECO:0000256" key="1">
    <source>
        <dbReference type="SAM" id="MobiDB-lite"/>
    </source>
</evidence>